<dbReference type="EMBL" id="CDMZ01000318">
    <property type="protein sequence ID" value="CEM11677.1"/>
    <property type="molecule type" value="Genomic_DNA"/>
</dbReference>
<sequence length="166" mass="18421">MDRGIQRTSGEPVKLLAYDEVILAAIGITRGLKFLHRYVGIGHFDAELKQAFVKPGGRIQSVNVVIGDLGASLPLWDLKSQERFVWTPLVCDPSYKAGQWLTHPQLTFDKACQRFALRLPLSDRPCLEFVELELIKIAVSICVHHCGKALLPRGSPLPQILVDGIP</sequence>
<dbReference type="PROSITE" id="PS50011">
    <property type="entry name" value="PROTEIN_KINASE_DOM"/>
    <property type="match status" value="1"/>
</dbReference>
<protein>
    <recommendedName>
        <fullName evidence="1">Protein kinase domain-containing protein</fullName>
    </recommendedName>
</protein>
<proteinExistence type="predicted"/>
<evidence type="ECO:0000259" key="1">
    <source>
        <dbReference type="PROSITE" id="PS50011"/>
    </source>
</evidence>
<dbReference type="InterPro" id="IPR000719">
    <property type="entry name" value="Prot_kinase_dom"/>
</dbReference>
<dbReference type="VEuPathDB" id="CryptoDB:Cvel_16633"/>
<accession>A0A0G4FF40</accession>
<gene>
    <name evidence="2" type="ORF">Cvel_16633</name>
</gene>
<evidence type="ECO:0000313" key="2">
    <source>
        <dbReference type="EMBL" id="CEM11677.1"/>
    </source>
</evidence>
<organism evidence="2">
    <name type="scientific">Chromera velia CCMP2878</name>
    <dbReference type="NCBI Taxonomy" id="1169474"/>
    <lineage>
        <taxon>Eukaryota</taxon>
        <taxon>Sar</taxon>
        <taxon>Alveolata</taxon>
        <taxon>Colpodellida</taxon>
        <taxon>Chromeraceae</taxon>
        <taxon>Chromera</taxon>
    </lineage>
</organism>
<feature type="domain" description="Protein kinase" evidence="1">
    <location>
        <begin position="1"/>
        <end position="166"/>
    </location>
</feature>
<dbReference type="GO" id="GO:0004672">
    <property type="term" value="F:protein kinase activity"/>
    <property type="evidence" value="ECO:0007669"/>
    <property type="project" value="InterPro"/>
</dbReference>
<dbReference type="GO" id="GO:0005524">
    <property type="term" value="F:ATP binding"/>
    <property type="evidence" value="ECO:0007669"/>
    <property type="project" value="InterPro"/>
</dbReference>
<name>A0A0G4FF40_9ALVE</name>
<dbReference type="SUPFAM" id="SSF56112">
    <property type="entry name" value="Protein kinase-like (PK-like)"/>
    <property type="match status" value="1"/>
</dbReference>
<dbReference type="AlphaFoldDB" id="A0A0G4FF40"/>
<dbReference type="InterPro" id="IPR011009">
    <property type="entry name" value="Kinase-like_dom_sf"/>
</dbReference>
<reference evidence="2" key="1">
    <citation type="submission" date="2014-11" db="EMBL/GenBank/DDBJ databases">
        <authorList>
            <person name="Otto D Thomas"/>
            <person name="Naeem Raeece"/>
        </authorList>
    </citation>
    <scope>NUCLEOTIDE SEQUENCE</scope>
</reference>